<dbReference type="RefSeq" id="WP_146811829.1">
    <property type="nucleotide sequence ID" value="NZ_BJXX01000170.1"/>
</dbReference>
<dbReference type="Pfam" id="PF20157">
    <property type="entry name" value="Maf_flag10_N"/>
    <property type="match status" value="1"/>
</dbReference>
<proteinExistence type="predicted"/>
<dbReference type="InterPro" id="IPR002826">
    <property type="entry name" value="MptE-like"/>
</dbReference>
<accession>A0A511VBI4</accession>
<comment type="caution">
    <text evidence="3">The sequence shown here is derived from an EMBL/GenBank/DDBJ whole genome shotgun (WGS) entry which is preliminary data.</text>
</comment>
<dbReference type="OrthoDB" id="5291305at2"/>
<evidence type="ECO:0000259" key="2">
    <source>
        <dbReference type="Pfam" id="PF20157"/>
    </source>
</evidence>
<sequence>MMSGSAQQTFVRNLNFFRKHYPSFYELLQGKEPVRVNYRVQQARKAAVPVIEANRDGRWQAIHSMYDPLQEAVRWAQTALKEETTEVILFGLGLGYFMEALLAIKPELRFYILEPDMDIFLHSMAVRDWTTFPWHQVSYLAFGSNDDVLYGLHQSYFAHVHEKMQILELPSYTRIYEAEHQRFIETLKDNREQYVTNMMTTLFFEKVWVRNVARNIEKVASTPSIFSMASLFQDRIIIIAASGPSLIDSIPAIRKAKKEQKALVIGAGTGVNALLKQGIIPDAFVSYDPHDPNYHILKPVFASGIPLIFASTLHYGIVNEYEGPMAHFITSQDYMYPYLDKRFNRFETIADSPTVTLITMQLMLKMGCKAIYLAGQDLAYIGQRSYAEGTSAQHDEVNDTLKRGTSGALQVINNQGEWAETNESFLNMKRNIEWVIKRNEINNIFNLSAYGAKIEGIPYKSVPELIQILDAEESQPIEFVFPEVNPKKKQRFLEILHRDIRSFARNIQKIETLWAKMDKEDRLHPIRCEQLVIEYNSIVDRFVNNPGFMALFYPWMQVHLQHMQRALHQIKDLPLHKHFPVLRDLMSTFVPEAKAALQFYQETFKEMK</sequence>
<name>A0A511VBI4_9BACL</name>
<dbReference type="PANTHER" id="PTHR41786">
    <property type="entry name" value="MOTILITY ACCESSORY FACTOR MAF"/>
    <property type="match status" value="1"/>
</dbReference>
<dbReference type="AlphaFoldDB" id="A0A511VBI4"/>
<dbReference type="EMBL" id="BJXX01000170">
    <property type="protein sequence ID" value="GEN36189.1"/>
    <property type="molecule type" value="Genomic_DNA"/>
</dbReference>
<dbReference type="Proteomes" id="UP000321157">
    <property type="component" value="Unassembled WGS sequence"/>
</dbReference>
<gene>
    <name evidence="3" type="ORF">ADA01nite_36490</name>
</gene>
<dbReference type="InterPro" id="IPR045376">
    <property type="entry name" value="Maf_N"/>
</dbReference>
<evidence type="ECO:0000259" key="1">
    <source>
        <dbReference type="Pfam" id="PF01973"/>
    </source>
</evidence>
<evidence type="ECO:0000313" key="3">
    <source>
        <dbReference type="EMBL" id="GEN36189.1"/>
    </source>
</evidence>
<keyword evidence="4" id="KW-1185">Reference proteome</keyword>
<evidence type="ECO:0008006" key="5">
    <source>
        <dbReference type="Google" id="ProtNLM"/>
    </source>
</evidence>
<protein>
    <recommendedName>
        <fullName evidence="5">Motility accessory factor</fullName>
    </recommendedName>
</protein>
<organism evidence="3 4">
    <name type="scientific">Aneurinibacillus danicus</name>
    <dbReference type="NCBI Taxonomy" id="267746"/>
    <lineage>
        <taxon>Bacteria</taxon>
        <taxon>Bacillati</taxon>
        <taxon>Bacillota</taxon>
        <taxon>Bacilli</taxon>
        <taxon>Bacillales</taxon>
        <taxon>Paenibacillaceae</taxon>
        <taxon>Aneurinibacillus group</taxon>
        <taxon>Aneurinibacillus</taxon>
    </lineage>
</organism>
<dbReference type="Pfam" id="PF01973">
    <property type="entry name" value="MptE-like"/>
    <property type="match status" value="1"/>
</dbReference>
<dbReference type="PANTHER" id="PTHR41786:SF1">
    <property type="entry name" value="6-HYDROXYMETHYLPTERIN DIPHOSPHOKINASE MPTE-LIKE DOMAIN-CONTAINING PROTEIN"/>
    <property type="match status" value="1"/>
</dbReference>
<reference evidence="3 4" key="1">
    <citation type="submission" date="2019-07" db="EMBL/GenBank/DDBJ databases">
        <title>Whole genome shotgun sequence of Aneurinibacillus danicus NBRC 102444.</title>
        <authorList>
            <person name="Hosoyama A."/>
            <person name="Uohara A."/>
            <person name="Ohji S."/>
            <person name="Ichikawa N."/>
        </authorList>
    </citation>
    <scope>NUCLEOTIDE SEQUENCE [LARGE SCALE GENOMIC DNA]</scope>
    <source>
        <strain evidence="3 4">NBRC 102444</strain>
    </source>
</reference>
<feature type="domain" description="6-hydroxymethylpterin diphosphokinase MptE-like" evidence="1">
    <location>
        <begin position="211"/>
        <end position="381"/>
    </location>
</feature>
<evidence type="ECO:0000313" key="4">
    <source>
        <dbReference type="Proteomes" id="UP000321157"/>
    </source>
</evidence>
<feature type="domain" description="Glycosyltransferase Maf N-terminal" evidence="2">
    <location>
        <begin position="62"/>
        <end position="131"/>
    </location>
</feature>